<dbReference type="InterPro" id="IPR000253">
    <property type="entry name" value="FHA_dom"/>
</dbReference>
<dbReference type="Gene3D" id="4.10.1060.10">
    <property type="entry name" value="Zinc finger, RanBP2-type"/>
    <property type="match status" value="1"/>
</dbReference>
<dbReference type="AlphaFoldDB" id="F2L2K2"/>
<dbReference type="EMBL" id="CP002590">
    <property type="protein sequence ID" value="AEA13050.1"/>
    <property type="molecule type" value="Genomic_DNA"/>
</dbReference>
<name>F2L2K2_THEU7</name>
<dbReference type="HOGENOM" id="CLU_1529286_0_0_2"/>
<keyword evidence="2" id="KW-0863">Zinc-finger</keyword>
<sequence length="151" mass="16142">MPWKCPICGTENPDDVDTCRICGAARPTASTVSVAERGPKVVAYYRQLVVEILETPVKGLAGAAKAFDLEALGNIVTVGRALDNNFVLPDPSVSRRHLRIVVSSEGLILEDLGSTNGTYLMPEGKRVNVAKAGEEAVVKIGNSVVRLRLVK</sequence>
<accession>F2L2K2</accession>
<gene>
    <name evidence="6" type="ordered locus">TUZN_1583</name>
</gene>
<evidence type="ECO:0000259" key="4">
    <source>
        <dbReference type="PROSITE" id="PS50006"/>
    </source>
</evidence>
<dbReference type="GO" id="GO:0008270">
    <property type="term" value="F:zinc ion binding"/>
    <property type="evidence" value="ECO:0007669"/>
    <property type="project" value="UniProtKB-KW"/>
</dbReference>
<dbReference type="InterPro" id="IPR008984">
    <property type="entry name" value="SMAD_FHA_dom_sf"/>
</dbReference>
<dbReference type="OrthoDB" id="26617at2157"/>
<organism evidence="6 7">
    <name type="scientific">Thermoproteus uzoniensis (strain 768-20)</name>
    <dbReference type="NCBI Taxonomy" id="999630"/>
    <lineage>
        <taxon>Archaea</taxon>
        <taxon>Thermoproteota</taxon>
        <taxon>Thermoprotei</taxon>
        <taxon>Thermoproteales</taxon>
        <taxon>Thermoproteaceae</taxon>
        <taxon>Thermoproteus</taxon>
    </lineage>
</organism>
<protein>
    <submittedName>
        <fullName evidence="6">FHA domain containing protein</fullName>
    </submittedName>
</protein>
<evidence type="ECO:0000313" key="6">
    <source>
        <dbReference type="EMBL" id="AEA13050.1"/>
    </source>
</evidence>
<feature type="domain" description="FHA" evidence="4">
    <location>
        <begin position="76"/>
        <end position="120"/>
    </location>
</feature>
<reference evidence="6 7" key="1">
    <citation type="journal article" date="2011" name="J. Bacteriol.">
        <title>Complete genome sequence of the thermoacidophilic crenarchaeon Thermoproteus uzoniensis 768-20.</title>
        <authorList>
            <person name="Mardanov A.V."/>
            <person name="Gumerov V.M."/>
            <person name="Beletsky A.V."/>
            <person name="Prokofeva M.I."/>
            <person name="Bonch-Osmolovskaya E.A."/>
            <person name="Ravin N.V."/>
            <person name="Skryabin K.G."/>
        </authorList>
    </citation>
    <scope>NUCLEOTIDE SEQUENCE [LARGE SCALE GENOMIC DNA]</scope>
    <source>
        <strain evidence="6 7">768-20</strain>
    </source>
</reference>
<dbReference type="PROSITE" id="PS50006">
    <property type="entry name" value="FHA_DOMAIN"/>
    <property type="match status" value="1"/>
</dbReference>
<dbReference type="STRING" id="999630.TUZN_1583"/>
<dbReference type="KEGG" id="tuz:TUZN_1583"/>
<dbReference type="PROSITE" id="PS01358">
    <property type="entry name" value="ZF_RANBP2_1"/>
    <property type="match status" value="1"/>
</dbReference>
<dbReference type="Pfam" id="PF00498">
    <property type="entry name" value="FHA"/>
    <property type="match status" value="1"/>
</dbReference>
<dbReference type="InterPro" id="IPR001876">
    <property type="entry name" value="Znf_RanBP2"/>
</dbReference>
<dbReference type="Gene3D" id="2.60.200.20">
    <property type="match status" value="1"/>
</dbReference>
<evidence type="ECO:0000256" key="2">
    <source>
        <dbReference type="ARBA" id="ARBA00022771"/>
    </source>
</evidence>
<evidence type="ECO:0000256" key="3">
    <source>
        <dbReference type="ARBA" id="ARBA00022833"/>
    </source>
</evidence>
<dbReference type="PROSITE" id="PS50199">
    <property type="entry name" value="ZF_RANBP2_2"/>
    <property type="match status" value="1"/>
</dbReference>
<dbReference type="eggNOG" id="arCOG05332">
    <property type="taxonomic scope" value="Archaea"/>
</dbReference>
<evidence type="ECO:0000313" key="7">
    <source>
        <dbReference type="Proteomes" id="UP000008138"/>
    </source>
</evidence>
<dbReference type="Proteomes" id="UP000008138">
    <property type="component" value="Chromosome"/>
</dbReference>
<proteinExistence type="predicted"/>
<feature type="domain" description="RanBP2-type" evidence="5">
    <location>
        <begin position="1"/>
        <end position="28"/>
    </location>
</feature>
<keyword evidence="7" id="KW-1185">Reference proteome</keyword>
<evidence type="ECO:0000259" key="5">
    <source>
        <dbReference type="PROSITE" id="PS50199"/>
    </source>
</evidence>
<keyword evidence="3" id="KW-0862">Zinc</keyword>
<evidence type="ECO:0000256" key="1">
    <source>
        <dbReference type="ARBA" id="ARBA00022723"/>
    </source>
</evidence>
<keyword evidence="1" id="KW-0479">Metal-binding</keyword>
<dbReference type="PANTHER" id="PTHR23308">
    <property type="entry name" value="NUCLEAR INHIBITOR OF PROTEIN PHOSPHATASE-1"/>
    <property type="match status" value="1"/>
</dbReference>
<reference key="2">
    <citation type="submission" date="2011-03" db="EMBL/GenBank/DDBJ databases">
        <title>Complete genome sequence of the thermoacidophilic crenarchaeon Thermoproteus uzoniensis 768-20.</title>
        <authorList>
            <person name="Mardanov A.V."/>
            <person name="Gumerov V.M."/>
            <person name="Beletsky A.V."/>
            <person name="Prokofeva M.I."/>
            <person name="Bonch-Osmolovskaya E.A."/>
            <person name="Ravin N.V."/>
            <person name="Skryabin K.G."/>
        </authorList>
    </citation>
    <scope>NUCLEOTIDE SEQUENCE</scope>
    <source>
        <strain>768-20</strain>
    </source>
</reference>
<dbReference type="SUPFAM" id="SSF49879">
    <property type="entry name" value="SMAD/FHA domain"/>
    <property type="match status" value="1"/>
</dbReference>
<dbReference type="SMART" id="SM00240">
    <property type="entry name" value="FHA"/>
    <property type="match status" value="1"/>
</dbReference>
<dbReference type="InterPro" id="IPR050923">
    <property type="entry name" value="Cell_Proc_Reg/RNA_Proc"/>
</dbReference>